<dbReference type="GeneID" id="17317848"/>
<dbReference type="Proteomes" id="UP000012073">
    <property type="component" value="Unassembled WGS sequence"/>
</dbReference>
<protein>
    <submittedName>
        <fullName evidence="1">Uncharacterized protein</fullName>
    </submittedName>
</protein>
<dbReference type="KEGG" id="ccp:CHC_T00000430001"/>
<organism evidence="1 2">
    <name type="scientific">Chondrus crispus</name>
    <name type="common">Carrageen Irish moss</name>
    <name type="synonym">Polymorpha crispa</name>
    <dbReference type="NCBI Taxonomy" id="2769"/>
    <lineage>
        <taxon>Eukaryota</taxon>
        <taxon>Rhodophyta</taxon>
        <taxon>Florideophyceae</taxon>
        <taxon>Rhodymeniophycidae</taxon>
        <taxon>Gigartinales</taxon>
        <taxon>Gigartinaceae</taxon>
        <taxon>Chondrus</taxon>
    </lineage>
</organism>
<accession>R7QP15</accession>
<dbReference type="Gramene" id="CDF39839">
    <property type="protein sequence ID" value="CDF39839"/>
    <property type="gene ID" value="CHC_T00000430001"/>
</dbReference>
<reference evidence="2" key="1">
    <citation type="journal article" date="2013" name="Proc. Natl. Acad. Sci. U.S.A.">
        <title>Genome structure and metabolic features in the red seaweed Chondrus crispus shed light on evolution of the Archaeplastida.</title>
        <authorList>
            <person name="Collen J."/>
            <person name="Porcel B."/>
            <person name="Carre W."/>
            <person name="Ball S.G."/>
            <person name="Chaparro C."/>
            <person name="Tonon T."/>
            <person name="Barbeyron T."/>
            <person name="Michel G."/>
            <person name="Noel B."/>
            <person name="Valentin K."/>
            <person name="Elias M."/>
            <person name="Artiguenave F."/>
            <person name="Arun A."/>
            <person name="Aury J.M."/>
            <person name="Barbosa-Neto J.F."/>
            <person name="Bothwell J.H."/>
            <person name="Bouget F.Y."/>
            <person name="Brillet L."/>
            <person name="Cabello-Hurtado F."/>
            <person name="Capella-Gutierrez S."/>
            <person name="Charrier B."/>
            <person name="Cladiere L."/>
            <person name="Cock J.M."/>
            <person name="Coelho S.M."/>
            <person name="Colleoni C."/>
            <person name="Czjzek M."/>
            <person name="Da Silva C."/>
            <person name="Delage L."/>
            <person name="Denoeud F."/>
            <person name="Deschamps P."/>
            <person name="Dittami S.M."/>
            <person name="Gabaldon T."/>
            <person name="Gachon C.M."/>
            <person name="Groisillier A."/>
            <person name="Herve C."/>
            <person name="Jabbari K."/>
            <person name="Katinka M."/>
            <person name="Kloareg B."/>
            <person name="Kowalczyk N."/>
            <person name="Labadie K."/>
            <person name="Leblanc C."/>
            <person name="Lopez P.J."/>
            <person name="McLachlan D.H."/>
            <person name="Meslet-Cladiere L."/>
            <person name="Moustafa A."/>
            <person name="Nehr Z."/>
            <person name="Nyvall Collen P."/>
            <person name="Panaud O."/>
            <person name="Partensky F."/>
            <person name="Poulain J."/>
            <person name="Rensing S.A."/>
            <person name="Rousvoal S."/>
            <person name="Samson G."/>
            <person name="Symeonidi A."/>
            <person name="Weissenbach J."/>
            <person name="Zambounis A."/>
            <person name="Wincker P."/>
            <person name="Boyen C."/>
        </authorList>
    </citation>
    <scope>NUCLEOTIDE SEQUENCE [LARGE SCALE GENOMIC DNA]</scope>
    <source>
        <strain evidence="2">cv. Stackhouse</strain>
    </source>
</reference>
<keyword evidence="2" id="KW-1185">Reference proteome</keyword>
<proteinExistence type="predicted"/>
<name>R7QP15_CHOCR</name>
<dbReference type="RefSeq" id="XP_005710133.1">
    <property type="nucleotide sequence ID" value="XM_005710076.1"/>
</dbReference>
<gene>
    <name evidence="1" type="ORF">CHC_T00000430001</name>
</gene>
<dbReference type="AlphaFoldDB" id="R7QP15"/>
<evidence type="ECO:0000313" key="1">
    <source>
        <dbReference type="EMBL" id="CDF39839.1"/>
    </source>
</evidence>
<evidence type="ECO:0000313" key="2">
    <source>
        <dbReference type="Proteomes" id="UP000012073"/>
    </source>
</evidence>
<dbReference type="EMBL" id="HG002083">
    <property type="protein sequence ID" value="CDF39839.1"/>
    <property type="molecule type" value="Genomic_DNA"/>
</dbReference>
<sequence length="77" mass="8837">MLCVSHPTRGRKARKVRQGGVGGWREGTLHGVGYWWKAFRLSSSAECESGFRRFQRRSPLFFHISLDIPRSLASFLN</sequence>